<keyword evidence="9 13" id="KW-0030">Aminoacyl-tRNA synthetase</keyword>
<keyword evidence="7 13" id="KW-0067">ATP-binding</keyword>
<evidence type="ECO:0000256" key="13">
    <source>
        <dbReference type="RuleBase" id="RU363035"/>
    </source>
</evidence>
<evidence type="ECO:0000256" key="10">
    <source>
        <dbReference type="ARBA" id="ARBA00032665"/>
    </source>
</evidence>
<dbReference type="InterPro" id="IPR014729">
    <property type="entry name" value="Rossmann-like_a/b/a_fold"/>
</dbReference>
<evidence type="ECO:0000256" key="7">
    <source>
        <dbReference type="ARBA" id="ARBA00022840"/>
    </source>
</evidence>
<evidence type="ECO:0000256" key="2">
    <source>
        <dbReference type="ARBA" id="ARBA00005594"/>
    </source>
</evidence>
<keyword evidence="8 13" id="KW-0648">Protein biosynthesis</keyword>
<dbReference type="FunCoup" id="A0A0B2UIK5">
    <property type="interactions" value="263"/>
</dbReference>
<dbReference type="Gene3D" id="1.10.730.10">
    <property type="entry name" value="Isoleucyl-tRNA Synthetase, Domain 1"/>
    <property type="match status" value="1"/>
</dbReference>
<dbReference type="PANTHER" id="PTHR42780">
    <property type="entry name" value="SOLEUCYL-TRNA SYNTHETASE"/>
    <property type="match status" value="1"/>
</dbReference>
<dbReference type="SUPFAM" id="SSF50677">
    <property type="entry name" value="ValRS/IleRS/LeuRS editing domain"/>
    <property type="match status" value="1"/>
</dbReference>
<dbReference type="Proteomes" id="UP000031056">
    <property type="component" value="Unassembled WGS sequence"/>
</dbReference>
<dbReference type="NCBIfam" id="TIGR00392">
    <property type="entry name" value="ileS"/>
    <property type="match status" value="1"/>
</dbReference>
<feature type="domain" description="Methionyl/Valyl/Leucyl/Isoleucyl-tRNA synthetase anticodon-binding" evidence="15">
    <location>
        <begin position="706"/>
        <end position="837"/>
    </location>
</feature>
<evidence type="ECO:0000256" key="11">
    <source>
        <dbReference type="ARBA" id="ARBA00048359"/>
    </source>
</evidence>
<accession>A0A0B2UIK5</accession>
<evidence type="ECO:0000256" key="12">
    <source>
        <dbReference type="ARBA" id="ARBA00072822"/>
    </source>
</evidence>
<dbReference type="Gene3D" id="3.40.50.620">
    <property type="entry name" value="HUPs"/>
    <property type="match status" value="2"/>
</dbReference>
<comment type="caution">
    <text evidence="16">The sequence shown here is derived from an EMBL/GenBank/DDBJ whole genome shotgun (WGS) entry which is preliminary data.</text>
</comment>
<dbReference type="GO" id="GO:0005829">
    <property type="term" value="C:cytosol"/>
    <property type="evidence" value="ECO:0007669"/>
    <property type="project" value="EnsemblFungi"/>
</dbReference>
<dbReference type="PROSITE" id="PS00178">
    <property type="entry name" value="AA_TRNA_LIGASE_I"/>
    <property type="match status" value="1"/>
</dbReference>
<dbReference type="InterPro" id="IPR013155">
    <property type="entry name" value="M/V/L/I-tRNA-synth_anticd-bd"/>
</dbReference>
<feature type="domain" description="Aminoacyl-tRNA synthetase class Ia" evidence="14">
    <location>
        <begin position="564"/>
        <end position="655"/>
    </location>
</feature>
<dbReference type="GO" id="GO:0006428">
    <property type="term" value="P:isoleucyl-tRNA aminoacylation"/>
    <property type="evidence" value="ECO:0007669"/>
    <property type="project" value="EnsemblFungi"/>
</dbReference>
<dbReference type="SUPFAM" id="SSF47323">
    <property type="entry name" value="Anticodon-binding domain of a subclass of class I aminoacyl-tRNA synthetases"/>
    <property type="match status" value="1"/>
</dbReference>
<dbReference type="CDD" id="cd00818">
    <property type="entry name" value="IleRS_core"/>
    <property type="match status" value="1"/>
</dbReference>
<dbReference type="Pfam" id="PF00133">
    <property type="entry name" value="tRNA-synt_1"/>
    <property type="match status" value="2"/>
</dbReference>
<evidence type="ECO:0000259" key="14">
    <source>
        <dbReference type="Pfam" id="PF00133"/>
    </source>
</evidence>
<dbReference type="InParanoid" id="A0A0B2UIK5"/>
<dbReference type="InterPro" id="IPR009080">
    <property type="entry name" value="tRNAsynth_Ia_anticodon-bd"/>
</dbReference>
<evidence type="ECO:0000256" key="6">
    <source>
        <dbReference type="ARBA" id="ARBA00022741"/>
    </source>
</evidence>
<evidence type="ECO:0000256" key="8">
    <source>
        <dbReference type="ARBA" id="ARBA00022917"/>
    </source>
</evidence>
<dbReference type="InterPro" id="IPR033709">
    <property type="entry name" value="Anticodon_Ile_ABEc"/>
</dbReference>
<dbReference type="HOGENOM" id="CLU_001493_1_1_1"/>
<proteinExistence type="inferred from homology"/>
<dbReference type="GO" id="GO:0000049">
    <property type="term" value="F:tRNA binding"/>
    <property type="evidence" value="ECO:0007669"/>
    <property type="project" value="InterPro"/>
</dbReference>
<name>A0A0B2UIK5_9MICR</name>
<dbReference type="GO" id="GO:0004822">
    <property type="term" value="F:isoleucine-tRNA ligase activity"/>
    <property type="evidence" value="ECO:0007669"/>
    <property type="project" value="UniProtKB-EC"/>
</dbReference>
<evidence type="ECO:0000259" key="15">
    <source>
        <dbReference type="Pfam" id="PF08264"/>
    </source>
</evidence>
<comment type="similarity">
    <text evidence="2 13">Belongs to the class-I aminoacyl-tRNA synthetase family.</text>
</comment>
<dbReference type="RefSeq" id="XP_014562919.1">
    <property type="nucleotide sequence ID" value="XM_014707433.1"/>
</dbReference>
<dbReference type="SUPFAM" id="SSF52374">
    <property type="entry name" value="Nucleotidylyl transferase"/>
    <property type="match status" value="1"/>
</dbReference>
<comment type="catalytic activity">
    <reaction evidence="11">
        <text>tRNA(Ile) + L-isoleucine + ATP = L-isoleucyl-tRNA(Ile) + AMP + diphosphate</text>
        <dbReference type="Rhea" id="RHEA:11060"/>
        <dbReference type="Rhea" id="RHEA-COMP:9666"/>
        <dbReference type="Rhea" id="RHEA-COMP:9695"/>
        <dbReference type="ChEBI" id="CHEBI:30616"/>
        <dbReference type="ChEBI" id="CHEBI:33019"/>
        <dbReference type="ChEBI" id="CHEBI:58045"/>
        <dbReference type="ChEBI" id="CHEBI:78442"/>
        <dbReference type="ChEBI" id="CHEBI:78528"/>
        <dbReference type="ChEBI" id="CHEBI:456215"/>
        <dbReference type="EC" id="6.1.1.5"/>
    </reaction>
</comment>
<keyword evidence="17" id="KW-1185">Reference proteome</keyword>
<dbReference type="Pfam" id="PF19302">
    <property type="entry name" value="DUF5915"/>
    <property type="match status" value="1"/>
</dbReference>
<dbReference type="PRINTS" id="PR00984">
    <property type="entry name" value="TRNASYNTHILE"/>
</dbReference>
<dbReference type="VEuPathDB" id="MicrosporidiaDB:M896_120990"/>
<dbReference type="InterPro" id="IPR002300">
    <property type="entry name" value="aa-tRNA-synth_Ia"/>
</dbReference>
<dbReference type="GO" id="GO:0002161">
    <property type="term" value="F:aminoacyl-tRNA deacylase activity"/>
    <property type="evidence" value="ECO:0007669"/>
    <property type="project" value="InterPro"/>
</dbReference>
<dbReference type="EMBL" id="JOKQ01000012">
    <property type="protein sequence ID" value="KHN68877.1"/>
    <property type="molecule type" value="Genomic_DNA"/>
</dbReference>
<dbReference type="InterPro" id="IPR001412">
    <property type="entry name" value="aa-tRNA-synth_I_CS"/>
</dbReference>
<dbReference type="STRING" id="1354746.A0A0B2UIK5"/>
<dbReference type="PANTHER" id="PTHR42780:SF1">
    <property type="entry name" value="ISOLEUCINE--TRNA LIGASE, CYTOPLASMIC"/>
    <property type="match status" value="1"/>
</dbReference>
<protein>
    <recommendedName>
        <fullName evidence="12">Probable isoleucine--tRNA ligase, cytoplasmic</fullName>
        <ecNumber evidence="3">6.1.1.5</ecNumber>
    </recommendedName>
    <alternativeName>
        <fullName evidence="10">Isoleucyl-tRNA synthetase</fullName>
    </alternativeName>
</protein>
<dbReference type="EC" id="6.1.1.5" evidence="3"/>
<dbReference type="InterPro" id="IPR002301">
    <property type="entry name" value="Ile-tRNA-ligase"/>
</dbReference>
<evidence type="ECO:0000256" key="1">
    <source>
        <dbReference type="ARBA" id="ARBA00004496"/>
    </source>
</evidence>
<evidence type="ECO:0000313" key="16">
    <source>
        <dbReference type="EMBL" id="KHN68877.1"/>
    </source>
</evidence>
<dbReference type="GO" id="GO:0005524">
    <property type="term" value="F:ATP binding"/>
    <property type="evidence" value="ECO:0007669"/>
    <property type="project" value="UniProtKB-KW"/>
</dbReference>
<gene>
    <name evidence="16" type="ORF">M896_120990</name>
</gene>
<evidence type="ECO:0000256" key="9">
    <source>
        <dbReference type="ARBA" id="ARBA00023146"/>
    </source>
</evidence>
<evidence type="ECO:0000256" key="4">
    <source>
        <dbReference type="ARBA" id="ARBA00022490"/>
    </source>
</evidence>
<dbReference type="AlphaFoldDB" id="A0A0B2UIK5"/>
<feature type="domain" description="Aminoacyl-tRNA synthetase class Ia" evidence="14">
    <location>
        <begin position="15"/>
        <end position="538"/>
    </location>
</feature>
<dbReference type="Pfam" id="PF08264">
    <property type="entry name" value="Anticodon_1"/>
    <property type="match status" value="1"/>
</dbReference>
<dbReference type="InterPro" id="IPR009008">
    <property type="entry name" value="Val/Leu/Ile-tRNA-synth_edit"/>
</dbReference>
<organism evidence="16 17">
    <name type="scientific">Ordospora colligata OC4</name>
    <dbReference type="NCBI Taxonomy" id="1354746"/>
    <lineage>
        <taxon>Eukaryota</taxon>
        <taxon>Fungi</taxon>
        <taxon>Fungi incertae sedis</taxon>
        <taxon>Microsporidia</taxon>
        <taxon>Ordosporidae</taxon>
        <taxon>Ordospora</taxon>
    </lineage>
</organism>
<dbReference type="GO" id="GO:1990825">
    <property type="term" value="F:sequence-specific mRNA binding"/>
    <property type="evidence" value="ECO:0007669"/>
    <property type="project" value="EnsemblFungi"/>
</dbReference>
<dbReference type="GeneID" id="26262616"/>
<reference evidence="16 17" key="1">
    <citation type="journal article" date="2014" name="MBio">
        <title>The Ordospora colligata genome; evolution of extreme reduction in microsporidia and host-to-parasite horizontal gene transfer.</title>
        <authorList>
            <person name="Pombert J.-F."/>
            <person name="Haag K.L."/>
            <person name="Beidas S."/>
            <person name="Ebert D."/>
            <person name="Keeling P.J."/>
        </authorList>
    </citation>
    <scope>NUCLEOTIDE SEQUENCE [LARGE SCALE GENOMIC DNA]</scope>
    <source>
        <strain evidence="16 17">OC4</strain>
    </source>
</reference>
<keyword evidence="6 13" id="KW-0547">Nucleotide-binding</keyword>
<evidence type="ECO:0000256" key="5">
    <source>
        <dbReference type="ARBA" id="ARBA00022598"/>
    </source>
</evidence>
<evidence type="ECO:0000313" key="17">
    <source>
        <dbReference type="Proteomes" id="UP000031056"/>
    </source>
</evidence>
<dbReference type="CDD" id="cd07961">
    <property type="entry name" value="Anticodon_Ia_Ile_ABEc"/>
    <property type="match status" value="1"/>
</dbReference>
<dbReference type="FunFam" id="3.40.50.620:FF:000023">
    <property type="entry name" value="Isoleucyl-tRNA synthetase,cytoplasmic"/>
    <property type="match status" value="1"/>
</dbReference>
<evidence type="ECO:0000256" key="3">
    <source>
        <dbReference type="ARBA" id="ARBA00013165"/>
    </source>
</evidence>
<keyword evidence="5 13" id="KW-0436">Ligase</keyword>
<comment type="subcellular location">
    <subcellularLocation>
        <location evidence="1">Cytoplasm</location>
    </subcellularLocation>
</comment>
<dbReference type="InterPro" id="IPR023586">
    <property type="entry name" value="Ile-tRNA-ligase_type2"/>
</dbReference>
<dbReference type="OrthoDB" id="1706657at2759"/>
<keyword evidence="4" id="KW-0963">Cytoplasm</keyword>
<sequence>MYSKNADFVECEQKVLEYWKENRCFERSCDLSKGREKFTFYDGPPFATGLPHYGHILSGTVKDTVTRFFYQQGFDVDRRFGWDCHGLPVEYEIDKSLGISSREEVLKMGIAKYNAECRGIVMKYSKEWEAVVERLGRWISFENGYKTMDLDFMESVWNVFKKLFERGLIYRGFRVMPFSTTCSTPLSNFESNQNYKDVSDPSVLIAFPLLESLEGQKVSMIAWTTTPWTLPANCALVVNPEFVYVMFEHKTGCYLMCEQRVDEYFKDVKVIKKMNGNVLEGLEYEPPFRYFEEYRKKDFFKVLGSGFVTSTDGTGIVHCAPGFGESDYNVFVEKGLIRENDLVPCPVDENGKYTDEVSEYAGMYVKDCDKKILEAIKSKVMMNNRIVHKYPFCWRSDTPLLYKLVPNWFVRVKDHVGRLLRNNEKINWVPEGIKYKRFHNWLENARDWSISRNRFWGTPIPLWVTGDYEDVICIGSVAELEELSGKKIVDIHRESIDDIVIVIDGREYRRVDEVLDCWFESGSMPYAQDHWPFSESNKNNEGSNNAESLEDRIRKMGIGEEGNLVKQGFPANFIGEGLDQTRGWFYTLHVISSLLFDQPAFLNVIVNGIVLAEDGLKMSKRLKNYPDPCHILNTYGADSLRMYLISSPVVEAENLRFNENGVKDVLKTLIIPWYNSLGFYIESKNGLDNVEQHCEVKQHKGALALDEWIKMSLGNFVKAVETRMKKYELSGVLSLALEFLDDLSNWYIRMHRKEIKAGHYEVLGEVLRMFSIAMAPFTPFFSEYSYQSVMPGESVHFQKYPECKGGSHVFEEAKKVICAVRRLREANAISLKTPLKSVMLLCTSELYSQIQEYLDVIMKECNALDVIHKEDDLSMLEISVKPNFQGLKSSGECMKKKMEIIRGLSKDQAAVLMNGALNIDGMEILPSDVLISKKILCDSGISQAFDGFGIIIDNTMNSKVIEMKIAREFHSYIQKLRKSSGLSVSDDVDVDVECQELKETVSRHFGISFGDLGMLAGEGTYEFNQSVYRVCLYKRH</sequence>